<keyword evidence="1" id="KW-0732">Signal</keyword>
<dbReference type="Proteomes" id="UP001195903">
    <property type="component" value="Unassembled WGS sequence"/>
</dbReference>
<feature type="chain" id="PRO_5046347243" description="Porin domain-containing protein" evidence="1">
    <location>
        <begin position="21"/>
        <end position="415"/>
    </location>
</feature>
<proteinExistence type="predicted"/>
<sequence length="415" mass="46821">MRKSAMVALLGLLSAAPAMAQQDIRFSGFGSIGALYHDSDYLGFHRDYTMEAVELGWSTAADTMLGLQLNADLTDQLDLVGQMVFKNRVSDEVSDNLEWLFLRYRPNSDWAFRVGRLGLDLYMLSEYRDVSYAYSWVRPVPEFYNLISSISRYNGADVSYRTRLGDNIFEAKLAYGSNDAALQGAEQQIDIGLDDITALTLSLTANEWLLRASIANASATGENYQTNQLLFALRSIPKELWPDAAALADEIAFIHRKSRYYALGAQYDDGRWILQSELGYTETDWRLLQPYMSGYISLGRRFDNLTLFAMVASVQNTEDAEEIATPPSLPFLPAEQQAQLLALHGAAQYSYHASSLDQTSYSLGARWDFYDNMALKFQWDHTQIGDYGSSLWVRDFPMAHDDSVNVFSINLSFTF</sequence>
<reference evidence="2 3" key="1">
    <citation type="submission" date="2021-05" db="EMBL/GenBank/DDBJ databases">
        <title>Shewanella sp. JM162201.</title>
        <authorList>
            <person name="Xu S."/>
            <person name="Li A."/>
        </authorList>
    </citation>
    <scope>NUCLEOTIDE SEQUENCE [LARGE SCALE GENOMIC DNA]</scope>
    <source>
        <strain evidence="2 3">JM162201</strain>
    </source>
</reference>
<evidence type="ECO:0000256" key="1">
    <source>
        <dbReference type="SAM" id="SignalP"/>
    </source>
</evidence>
<evidence type="ECO:0000313" key="2">
    <source>
        <dbReference type="EMBL" id="MBT1444242.1"/>
    </source>
</evidence>
<evidence type="ECO:0000313" key="3">
    <source>
        <dbReference type="Proteomes" id="UP001195903"/>
    </source>
</evidence>
<dbReference type="SUPFAM" id="SSF56935">
    <property type="entry name" value="Porins"/>
    <property type="match status" value="1"/>
</dbReference>
<dbReference type="Gene3D" id="2.40.160.10">
    <property type="entry name" value="Porin"/>
    <property type="match status" value="1"/>
</dbReference>
<evidence type="ECO:0008006" key="4">
    <source>
        <dbReference type="Google" id="ProtNLM"/>
    </source>
</evidence>
<feature type="signal peptide" evidence="1">
    <location>
        <begin position="1"/>
        <end position="20"/>
    </location>
</feature>
<comment type="caution">
    <text evidence="2">The sequence shown here is derived from an EMBL/GenBank/DDBJ whole genome shotgun (WGS) entry which is preliminary data.</text>
</comment>
<dbReference type="RefSeq" id="WP_214506439.1">
    <property type="nucleotide sequence ID" value="NZ_JAHEPS010000002.1"/>
</dbReference>
<organism evidence="2 3">
    <name type="scientific">Shewanella jiangmenensis</name>
    <dbReference type="NCBI Taxonomy" id="2837387"/>
    <lineage>
        <taxon>Bacteria</taxon>
        <taxon>Pseudomonadati</taxon>
        <taxon>Pseudomonadota</taxon>
        <taxon>Gammaproteobacteria</taxon>
        <taxon>Alteromonadales</taxon>
        <taxon>Shewanellaceae</taxon>
        <taxon>Shewanella</taxon>
    </lineage>
</organism>
<keyword evidence="3" id="KW-1185">Reference proteome</keyword>
<dbReference type="InterPro" id="IPR023614">
    <property type="entry name" value="Porin_dom_sf"/>
</dbReference>
<name>A0ABS5V347_9GAMM</name>
<protein>
    <recommendedName>
        <fullName evidence="4">Porin domain-containing protein</fullName>
    </recommendedName>
</protein>
<gene>
    <name evidence="2" type="ORF">KJI95_06850</name>
</gene>
<dbReference type="EMBL" id="JAHEPS010000002">
    <property type="protein sequence ID" value="MBT1444242.1"/>
    <property type="molecule type" value="Genomic_DNA"/>
</dbReference>
<accession>A0ABS5V347</accession>